<dbReference type="Proteomes" id="UP001608902">
    <property type="component" value="Unassembled WGS sequence"/>
</dbReference>
<dbReference type="EMBL" id="JBGFUD010005285">
    <property type="protein sequence ID" value="MFH4980255.1"/>
    <property type="molecule type" value="Genomic_DNA"/>
</dbReference>
<sequence length="138" mass="16028">MFGDGQYGWAPLYQLYSASVNKTTKGRSQAERTAYTAVRHTNATASLAFEPRCPRTLLLERSLREQCLRKFRSRQSSTHTFRIFLHMTITTPPEYHQFFIPFHSQYPSITKTPFRLSFPPLPPPPPPPFCNPFDQTIY</sequence>
<comment type="caution">
    <text evidence="1">The sequence shown here is derived from an EMBL/GenBank/DDBJ whole genome shotgun (WGS) entry which is preliminary data.</text>
</comment>
<organism evidence="1 2">
    <name type="scientific">Gnathostoma spinigerum</name>
    <dbReference type="NCBI Taxonomy" id="75299"/>
    <lineage>
        <taxon>Eukaryota</taxon>
        <taxon>Metazoa</taxon>
        <taxon>Ecdysozoa</taxon>
        <taxon>Nematoda</taxon>
        <taxon>Chromadorea</taxon>
        <taxon>Rhabditida</taxon>
        <taxon>Spirurina</taxon>
        <taxon>Gnathostomatomorpha</taxon>
        <taxon>Gnathostomatoidea</taxon>
        <taxon>Gnathostomatidae</taxon>
        <taxon>Gnathostoma</taxon>
    </lineage>
</organism>
<evidence type="ECO:0000313" key="2">
    <source>
        <dbReference type="Proteomes" id="UP001608902"/>
    </source>
</evidence>
<dbReference type="AlphaFoldDB" id="A0ABD6EJV5"/>
<keyword evidence="2" id="KW-1185">Reference proteome</keyword>
<name>A0ABD6EJV5_9BILA</name>
<evidence type="ECO:0000313" key="1">
    <source>
        <dbReference type="EMBL" id="MFH4980255.1"/>
    </source>
</evidence>
<reference evidence="1 2" key="1">
    <citation type="submission" date="2024-08" db="EMBL/GenBank/DDBJ databases">
        <title>Gnathostoma spinigerum genome.</title>
        <authorList>
            <person name="Gonzalez-Bertolin B."/>
            <person name="Monzon S."/>
            <person name="Zaballos A."/>
            <person name="Jimenez P."/>
            <person name="Dekumyoy P."/>
            <person name="Varona S."/>
            <person name="Cuesta I."/>
            <person name="Sumanam S."/>
            <person name="Adisakwattana P."/>
            <person name="Gasser R.B."/>
            <person name="Hernandez-Gonzalez A."/>
            <person name="Young N.D."/>
            <person name="Perteguer M.J."/>
        </authorList>
    </citation>
    <scope>NUCLEOTIDE SEQUENCE [LARGE SCALE GENOMIC DNA]</scope>
    <source>
        <strain evidence="1">AL3</strain>
        <tissue evidence="1">Liver</tissue>
    </source>
</reference>
<proteinExistence type="predicted"/>
<accession>A0ABD6EJV5</accession>
<gene>
    <name evidence="1" type="ORF">AB6A40_006964</name>
</gene>
<protein>
    <submittedName>
        <fullName evidence="1">Uncharacterized protein</fullName>
    </submittedName>
</protein>